<reference evidence="1 2" key="1">
    <citation type="submission" date="2023-07" db="EMBL/GenBank/DDBJ databases">
        <title>Sorghum-associated microbial communities from plants grown in Nebraska, USA.</title>
        <authorList>
            <person name="Schachtman D."/>
        </authorList>
    </citation>
    <scope>NUCLEOTIDE SEQUENCE [LARGE SCALE GENOMIC DNA]</scope>
    <source>
        <strain evidence="1 2">3773</strain>
    </source>
</reference>
<protein>
    <submittedName>
        <fullName evidence="1">Uncharacterized protein</fullName>
    </submittedName>
</protein>
<comment type="caution">
    <text evidence="1">The sequence shown here is derived from an EMBL/GenBank/DDBJ whole genome shotgun (WGS) entry which is preliminary data.</text>
</comment>
<dbReference type="RefSeq" id="WP_310023950.1">
    <property type="nucleotide sequence ID" value="NZ_JAVDVI010000001.1"/>
</dbReference>
<proteinExistence type="predicted"/>
<organism evidence="1 2">
    <name type="scientific">Flavobacterium arsenatis</name>
    <dbReference type="NCBI Taxonomy" id="1484332"/>
    <lineage>
        <taxon>Bacteria</taxon>
        <taxon>Pseudomonadati</taxon>
        <taxon>Bacteroidota</taxon>
        <taxon>Flavobacteriia</taxon>
        <taxon>Flavobacteriales</taxon>
        <taxon>Flavobacteriaceae</taxon>
        <taxon>Flavobacterium</taxon>
    </lineage>
</organism>
<dbReference type="Proteomes" id="UP001255185">
    <property type="component" value="Unassembled WGS sequence"/>
</dbReference>
<sequence length="72" mass="8825">MNRRYGKMQEIHLQKIEDLHLIILELTRNQRVNQEKIRLADDFKEHFKDSRLILNDKILSLQHEFLEIISKK</sequence>
<accession>A0ABU1TKD6</accession>
<gene>
    <name evidence="1" type="ORF">J2X31_000388</name>
</gene>
<evidence type="ECO:0000313" key="2">
    <source>
        <dbReference type="Proteomes" id="UP001255185"/>
    </source>
</evidence>
<keyword evidence="2" id="KW-1185">Reference proteome</keyword>
<name>A0ABU1TKD6_9FLAO</name>
<evidence type="ECO:0000313" key="1">
    <source>
        <dbReference type="EMBL" id="MDR6966395.1"/>
    </source>
</evidence>
<dbReference type="EMBL" id="JAVDVI010000001">
    <property type="protein sequence ID" value="MDR6966395.1"/>
    <property type="molecule type" value="Genomic_DNA"/>
</dbReference>